<dbReference type="EC" id="5.4.99.25" evidence="3"/>
<dbReference type="STRING" id="1442369.A0A0D2HCR5"/>
<evidence type="ECO:0000256" key="2">
    <source>
        <dbReference type="ARBA" id="ARBA00008999"/>
    </source>
</evidence>
<evidence type="ECO:0000256" key="3">
    <source>
        <dbReference type="ARBA" id="ARBA00012787"/>
    </source>
</evidence>
<feature type="domain" description="Pseudouridine synthase II N-terminal" evidence="7">
    <location>
        <begin position="70"/>
        <end position="205"/>
    </location>
</feature>
<dbReference type="GeneID" id="25290990"/>
<accession>A0A0D2HCR5</accession>
<evidence type="ECO:0000313" key="8">
    <source>
        <dbReference type="EMBL" id="KIX08263.1"/>
    </source>
</evidence>
<dbReference type="GO" id="GO:0006400">
    <property type="term" value="P:tRNA modification"/>
    <property type="evidence" value="ECO:0007669"/>
    <property type="project" value="TreeGrafter"/>
</dbReference>
<comment type="similarity">
    <text evidence="2">Belongs to the pseudouridine synthase TruB family.</text>
</comment>
<reference evidence="8 9" key="1">
    <citation type="submission" date="2015-01" db="EMBL/GenBank/DDBJ databases">
        <title>The Genome Sequence of Rhinocladiella mackenzie CBS 650.93.</title>
        <authorList>
            <consortium name="The Broad Institute Genomics Platform"/>
            <person name="Cuomo C."/>
            <person name="de Hoog S."/>
            <person name="Gorbushina A."/>
            <person name="Stielow B."/>
            <person name="Teixiera M."/>
            <person name="Abouelleil A."/>
            <person name="Chapman S.B."/>
            <person name="Priest M."/>
            <person name="Young S.K."/>
            <person name="Wortman J."/>
            <person name="Nusbaum C."/>
            <person name="Birren B."/>
        </authorList>
    </citation>
    <scope>NUCLEOTIDE SEQUENCE [LARGE SCALE GENOMIC DNA]</scope>
    <source>
        <strain evidence="8 9">CBS 650.93</strain>
    </source>
</reference>
<evidence type="ECO:0000313" key="9">
    <source>
        <dbReference type="Proteomes" id="UP000053617"/>
    </source>
</evidence>
<dbReference type="GO" id="GO:1990481">
    <property type="term" value="P:mRNA pseudouridine synthesis"/>
    <property type="evidence" value="ECO:0007669"/>
    <property type="project" value="TreeGrafter"/>
</dbReference>
<feature type="region of interest" description="Disordered" evidence="6">
    <location>
        <begin position="42"/>
        <end position="74"/>
    </location>
</feature>
<feature type="region of interest" description="Disordered" evidence="6">
    <location>
        <begin position="372"/>
        <end position="426"/>
    </location>
</feature>
<evidence type="ECO:0000256" key="6">
    <source>
        <dbReference type="SAM" id="MobiDB-lite"/>
    </source>
</evidence>
<dbReference type="HAMAP" id="MF_01080">
    <property type="entry name" value="TruB_bact"/>
    <property type="match status" value="1"/>
</dbReference>
<comment type="catalytic activity">
    <reaction evidence="1">
        <text>a uridine in mRNA = a pseudouridine in mRNA</text>
        <dbReference type="Rhea" id="RHEA:56644"/>
        <dbReference type="Rhea" id="RHEA-COMP:14658"/>
        <dbReference type="Rhea" id="RHEA-COMP:14659"/>
        <dbReference type="ChEBI" id="CHEBI:65314"/>
        <dbReference type="ChEBI" id="CHEBI:65315"/>
    </reaction>
</comment>
<dbReference type="OrthoDB" id="9995526at2759"/>
<dbReference type="InterPro" id="IPR020103">
    <property type="entry name" value="PsdUridine_synth_cat_dom_sf"/>
</dbReference>
<dbReference type="SUPFAM" id="SSF55120">
    <property type="entry name" value="Pseudouridine synthase"/>
    <property type="match status" value="1"/>
</dbReference>
<keyword evidence="9" id="KW-1185">Reference proteome</keyword>
<dbReference type="Proteomes" id="UP000053617">
    <property type="component" value="Unassembled WGS sequence"/>
</dbReference>
<dbReference type="PANTHER" id="PTHR13767">
    <property type="entry name" value="TRNA-PSEUDOURIDINE SYNTHASE"/>
    <property type="match status" value="1"/>
</dbReference>
<gene>
    <name evidence="8" type="ORF">Z518_02919</name>
</gene>
<dbReference type="Pfam" id="PF01509">
    <property type="entry name" value="TruB_N"/>
    <property type="match status" value="1"/>
</dbReference>
<dbReference type="InterPro" id="IPR002501">
    <property type="entry name" value="PsdUridine_synth_N"/>
</dbReference>
<evidence type="ECO:0000256" key="5">
    <source>
        <dbReference type="ARBA" id="ARBA00023235"/>
    </source>
</evidence>
<dbReference type="AlphaFoldDB" id="A0A0D2HCR5"/>
<keyword evidence="5" id="KW-0413">Isomerase</keyword>
<keyword evidence="4" id="KW-0819">tRNA processing</keyword>
<dbReference type="PANTHER" id="PTHR13767:SF2">
    <property type="entry name" value="PSEUDOURIDYLATE SYNTHASE TRUB1"/>
    <property type="match status" value="1"/>
</dbReference>
<evidence type="ECO:0000256" key="4">
    <source>
        <dbReference type="ARBA" id="ARBA00022694"/>
    </source>
</evidence>
<organism evidence="8 9">
    <name type="scientific">Rhinocladiella mackenziei CBS 650.93</name>
    <dbReference type="NCBI Taxonomy" id="1442369"/>
    <lineage>
        <taxon>Eukaryota</taxon>
        <taxon>Fungi</taxon>
        <taxon>Dikarya</taxon>
        <taxon>Ascomycota</taxon>
        <taxon>Pezizomycotina</taxon>
        <taxon>Eurotiomycetes</taxon>
        <taxon>Chaetothyriomycetidae</taxon>
        <taxon>Chaetothyriales</taxon>
        <taxon>Herpotrichiellaceae</taxon>
        <taxon>Rhinocladiella</taxon>
    </lineage>
</organism>
<dbReference type="GO" id="GO:0160148">
    <property type="term" value="F:tRNA pseudouridine(55) synthase activity"/>
    <property type="evidence" value="ECO:0007669"/>
    <property type="project" value="UniProtKB-EC"/>
</dbReference>
<dbReference type="HOGENOM" id="CLU_032087_4_0_1"/>
<name>A0A0D2HCR5_9EURO</name>
<dbReference type="VEuPathDB" id="FungiDB:Z518_02919"/>
<dbReference type="Gene3D" id="3.30.2350.10">
    <property type="entry name" value="Pseudouridine synthase"/>
    <property type="match status" value="1"/>
</dbReference>
<dbReference type="GO" id="GO:0003723">
    <property type="term" value="F:RNA binding"/>
    <property type="evidence" value="ECO:0007669"/>
    <property type="project" value="InterPro"/>
</dbReference>
<dbReference type="EMBL" id="KN847476">
    <property type="protein sequence ID" value="KIX08263.1"/>
    <property type="molecule type" value="Genomic_DNA"/>
</dbReference>
<dbReference type="RefSeq" id="XP_013275399.1">
    <property type="nucleotide sequence ID" value="XM_013419945.1"/>
</dbReference>
<sequence length="426" mass="47906">MAQPSVKVLEGVFAISKPPSLSSAQVLRDLQHKFAESQTFAPLLHQTKRAREEQERRQPKRRKSSNDQIFKMGHGGTLDPLATGILIVGIGRGTKHLSDFLGCKKTYETVVLFGKSTDTYDVMGKIIAESPSKDIPKNIVQEQVHKFRGKMKQIPPIYSAIKIEGMKLYDYARSGKELPRELESRDVELYECSLLEFYRPGEHDFRWPAEQADDEEKAIAKKLLDGAESTKKAMAEEAQQQPLNSSRGEENPDVGINDFPPKTKAAMHIHHLPTQDPFPAEASAARIRLTVSSGFYVRSFAHDFGLACGTYGTMASLVRSQQGNFTTLEPVPEGYSPTLTYKDMEAGEDVWGPKIIPVLEKWLEIHPEPSVQNRIDDRDRPKKKFSYKSGQGFQGRGGGSKRTWSDREEEDRSRPSRRRNSSSPEA</sequence>
<evidence type="ECO:0000259" key="7">
    <source>
        <dbReference type="Pfam" id="PF01509"/>
    </source>
</evidence>
<feature type="compositionally biased region" description="Basic and acidic residues" evidence="6">
    <location>
        <begin position="403"/>
        <end position="414"/>
    </location>
</feature>
<proteinExistence type="inferred from homology"/>
<protein>
    <recommendedName>
        <fullName evidence="3">tRNA pseudouridine(55) synthase</fullName>
        <ecNumber evidence="3">5.4.99.25</ecNumber>
    </recommendedName>
</protein>
<dbReference type="GO" id="GO:0005634">
    <property type="term" value="C:nucleus"/>
    <property type="evidence" value="ECO:0007669"/>
    <property type="project" value="TreeGrafter"/>
</dbReference>
<dbReference type="InterPro" id="IPR014780">
    <property type="entry name" value="tRNA_psdUridine_synth_TruB"/>
</dbReference>
<evidence type="ECO:0000256" key="1">
    <source>
        <dbReference type="ARBA" id="ARBA00001166"/>
    </source>
</evidence>
<feature type="region of interest" description="Disordered" evidence="6">
    <location>
        <begin position="229"/>
        <end position="255"/>
    </location>
</feature>